<feature type="domain" description="NAD-dependent epimerase/dehydratase" evidence="1">
    <location>
        <begin position="10"/>
        <end position="250"/>
    </location>
</feature>
<dbReference type="InterPro" id="IPR050177">
    <property type="entry name" value="Lipid_A_modif_metabolic_enz"/>
</dbReference>
<dbReference type="PANTHER" id="PTHR43245:SF13">
    <property type="entry name" value="UDP-D-APIOSE_UDP-D-XYLOSE SYNTHASE 2"/>
    <property type="match status" value="1"/>
</dbReference>
<dbReference type="RefSeq" id="WP_186771245.1">
    <property type="nucleotide sequence ID" value="NZ_JACOMF010000015.1"/>
</dbReference>
<dbReference type="PROSITE" id="PS00061">
    <property type="entry name" value="ADH_SHORT"/>
    <property type="match status" value="1"/>
</dbReference>
<dbReference type="Pfam" id="PF01370">
    <property type="entry name" value="Epimerase"/>
    <property type="match status" value="1"/>
</dbReference>
<gene>
    <name evidence="2" type="ORF">H7965_14200</name>
</gene>
<dbReference type="InterPro" id="IPR001509">
    <property type="entry name" value="Epimerase_deHydtase"/>
</dbReference>
<protein>
    <submittedName>
        <fullName evidence="2">NAD-dependent epimerase/dehydratase family protein</fullName>
    </submittedName>
</protein>
<dbReference type="EMBL" id="JACOMF010000015">
    <property type="protein sequence ID" value="MBC4016474.1"/>
    <property type="molecule type" value="Genomic_DNA"/>
</dbReference>
<evidence type="ECO:0000313" key="2">
    <source>
        <dbReference type="EMBL" id="MBC4016474.1"/>
    </source>
</evidence>
<organism evidence="2 3">
    <name type="scientific">Siccirubricoccus deserti</name>
    <dbReference type="NCBI Taxonomy" id="2013562"/>
    <lineage>
        <taxon>Bacteria</taxon>
        <taxon>Pseudomonadati</taxon>
        <taxon>Pseudomonadota</taxon>
        <taxon>Alphaproteobacteria</taxon>
        <taxon>Acetobacterales</taxon>
        <taxon>Roseomonadaceae</taxon>
        <taxon>Siccirubricoccus</taxon>
    </lineage>
</organism>
<dbReference type="Proteomes" id="UP000600101">
    <property type="component" value="Unassembled WGS sequence"/>
</dbReference>
<dbReference type="InterPro" id="IPR036291">
    <property type="entry name" value="NAD(P)-bd_dom_sf"/>
</dbReference>
<evidence type="ECO:0000313" key="3">
    <source>
        <dbReference type="Proteomes" id="UP000600101"/>
    </source>
</evidence>
<dbReference type="InterPro" id="IPR020904">
    <property type="entry name" value="Sc_DH/Rdtase_CS"/>
</dbReference>
<comment type="caution">
    <text evidence="2">The sequence shown here is derived from an EMBL/GenBank/DDBJ whole genome shotgun (WGS) entry which is preliminary data.</text>
</comment>
<dbReference type="Gene3D" id="3.40.50.720">
    <property type="entry name" value="NAD(P)-binding Rossmann-like Domain"/>
    <property type="match status" value="1"/>
</dbReference>
<dbReference type="Gene3D" id="3.90.25.10">
    <property type="entry name" value="UDP-galactose 4-epimerase, domain 1"/>
    <property type="match status" value="1"/>
</dbReference>
<proteinExistence type="predicted"/>
<dbReference type="SUPFAM" id="SSF51735">
    <property type="entry name" value="NAD(P)-binding Rossmann-fold domains"/>
    <property type="match status" value="1"/>
</dbReference>
<sequence>MLAVTGKAYLITGGASLIGSHLTDALLAGGAAEVRLLDNFALGTSDTIAHLMDDPRVKLIRGDVLRLNEVLEASQGADGIFALAGFLTIPMLATPSLGVQVNTIGLLNTLEAARFAGVRRLVFSSSVAAYGNTEAEVLAEDAPTVITTLSPVSAVYGVSKLFGESLCRLYAQKYGMQFNALRFGSVYGERQHARAVNANFIAETYERVRKGERPVIIGDGREVHDYIHVTDVAAGCLAAMASDSHGHVLNLVTGVDSTLTQVVQAVLDICESRLEPEYRPDTRAVRSAGGTHLGFSRVRAEAMIGWVPRFSLQEGIRRYIGWLRQQEPV</sequence>
<name>A0A9X0QZ20_9PROT</name>
<accession>A0A9X0QZ20</accession>
<keyword evidence="3" id="KW-1185">Reference proteome</keyword>
<dbReference type="PANTHER" id="PTHR43245">
    <property type="entry name" value="BIFUNCTIONAL POLYMYXIN RESISTANCE PROTEIN ARNA"/>
    <property type="match status" value="1"/>
</dbReference>
<evidence type="ECO:0000259" key="1">
    <source>
        <dbReference type="Pfam" id="PF01370"/>
    </source>
</evidence>
<dbReference type="AlphaFoldDB" id="A0A9X0QZ20"/>
<reference evidence="2" key="1">
    <citation type="submission" date="2020-08" db="EMBL/GenBank/DDBJ databases">
        <authorList>
            <person name="Hu Y."/>
            <person name="Nguyen S.V."/>
            <person name="Li F."/>
            <person name="Fanning S."/>
        </authorList>
    </citation>
    <scope>NUCLEOTIDE SEQUENCE</scope>
    <source>
        <strain evidence="2">SYSU D8009</strain>
    </source>
</reference>